<organism evidence="3 4">
    <name type="scientific">Paralcaligenes ureilyticus</name>
    <dbReference type="NCBI Taxonomy" id="627131"/>
    <lineage>
        <taxon>Bacteria</taxon>
        <taxon>Pseudomonadati</taxon>
        <taxon>Pseudomonadota</taxon>
        <taxon>Betaproteobacteria</taxon>
        <taxon>Burkholderiales</taxon>
        <taxon>Alcaligenaceae</taxon>
        <taxon>Paralcaligenes</taxon>
    </lineage>
</organism>
<protein>
    <submittedName>
        <fullName evidence="3">Uncharacterized protein</fullName>
    </submittedName>
</protein>
<evidence type="ECO:0000256" key="2">
    <source>
        <dbReference type="ARBA" id="ARBA00022969"/>
    </source>
</evidence>
<proteinExistence type="predicted"/>
<sequence length="414" mass="46523">MFGRFAVIWRFSLMTSIVPARDRSPLMSDASHAIRPSQGGIRFQHAVGQSLDGAQRRFLALLESMGLDHAVQLTQEVDEGGPSVRFALLDTYASQWAPDCDTTQLCEKLGLDSENNAEDLEREIVLAMLLGPIPFSFPSYDELASAIRIRRNVAQGGGKTVLAFDTEEAERPTDCWTYSEARGFTLLPGWPLIESLKKTTQPGASGKLYSFSCYRATEYVVLLGIARELAECNPSVFAQLQTQWETRALMAEEFQSTFLREHGTLAHPLPFHYYVPGDRLWFRNPDERSANIEGYEGSWVFYIGGGFFTNFWKPDQHYTLTSKCVELFHWRNAVVQTAAGKLQIDENIVEERVRQSLRNPAEVAAILKTMMRLREPTGIYREGGCIDATREYVRCVCPGTSELVFPGNVLPLPA</sequence>
<keyword evidence="2" id="KW-0749">Sporulation</keyword>
<evidence type="ECO:0000256" key="1">
    <source>
        <dbReference type="ARBA" id="ARBA00022679"/>
    </source>
</evidence>
<dbReference type="InterPro" id="IPR020916">
    <property type="entry name" value="Gln_gamma-glutamylTfrase_bac"/>
</dbReference>
<evidence type="ECO:0000313" key="3">
    <source>
        <dbReference type="EMBL" id="TCT07445.1"/>
    </source>
</evidence>
<dbReference type="GO" id="GO:0030435">
    <property type="term" value="P:sporulation resulting in formation of a cellular spore"/>
    <property type="evidence" value="ECO:0007669"/>
    <property type="project" value="UniProtKB-KW"/>
</dbReference>
<dbReference type="GO" id="GO:0003810">
    <property type="term" value="F:protein-glutamine gamma-glutamyltransferase activity"/>
    <property type="evidence" value="ECO:0007669"/>
    <property type="project" value="InterPro"/>
</dbReference>
<gene>
    <name evidence="3" type="ORF">EDC26_106169</name>
</gene>
<accession>A0A4R3M7Y5</accession>
<keyword evidence="1" id="KW-0808">Transferase</keyword>
<reference evidence="3 4" key="1">
    <citation type="submission" date="2019-03" db="EMBL/GenBank/DDBJ databases">
        <title>Genomic Encyclopedia of Type Strains, Phase IV (KMG-IV): sequencing the most valuable type-strain genomes for metagenomic binning, comparative biology and taxonomic classification.</title>
        <authorList>
            <person name="Goeker M."/>
        </authorList>
    </citation>
    <scope>NUCLEOTIDE SEQUENCE [LARGE SCALE GENOMIC DNA]</scope>
    <source>
        <strain evidence="3 4">DSM 24591</strain>
    </source>
</reference>
<comment type="caution">
    <text evidence="3">The sequence shown here is derived from an EMBL/GenBank/DDBJ whole genome shotgun (WGS) entry which is preliminary data.</text>
</comment>
<evidence type="ECO:0000313" key="4">
    <source>
        <dbReference type="Proteomes" id="UP000295525"/>
    </source>
</evidence>
<dbReference type="EMBL" id="SMAJ01000006">
    <property type="protein sequence ID" value="TCT07445.1"/>
    <property type="molecule type" value="Genomic_DNA"/>
</dbReference>
<name>A0A4R3M7Y5_9BURK</name>
<dbReference type="Proteomes" id="UP000295525">
    <property type="component" value="Unassembled WGS sequence"/>
</dbReference>
<dbReference type="AlphaFoldDB" id="A0A4R3M7Y5"/>
<keyword evidence="4" id="KW-1185">Reference proteome</keyword>
<dbReference type="Pfam" id="PF20085">
    <property type="entry name" value="TGL"/>
    <property type="match status" value="1"/>
</dbReference>